<feature type="coiled-coil region" evidence="1">
    <location>
        <begin position="121"/>
        <end position="148"/>
    </location>
</feature>
<dbReference type="EnsemblMetazoa" id="AALFPA23_009861.R13650">
    <property type="protein sequence ID" value="AALFPA23_009861.P13650"/>
    <property type="gene ID" value="AALFPA23_009861"/>
</dbReference>
<feature type="region of interest" description="Disordered" evidence="2">
    <location>
        <begin position="75"/>
        <end position="95"/>
    </location>
</feature>
<dbReference type="GeneID" id="109424345"/>
<keyword evidence="4" id="KW-1185">Reference proteome</keyword>
<feature type="coiled-coil region" evidence="1">
    <location>
        <begin position="486"/>
        <end position="538"/>
    </location>
</feature>
<sequence length="538" mass="61888">MSSKLPIRKNVEPLFRIVSDLDKPSIVSSPPIATGGVSEDLAESHTRFRRKAHRSRIPGPARTFVGTIVSRSKSVDDLEAGNDRKSKDQKDSVGHLEKVVKSKDHQIAKLVEKITTLFECNSQFAVEHEKLQKEYQQLQQNLKALESVQPKSCESCGLFDNEREVLAKENGDLRNDIKMMKILVYRLNVQVERYQDVIRGEGKASGTGTVPKIDFVDSSYGGAKDNLNWGPVNSHTLGPLLNAYEETIAEKNDLVQQYEREFINFTGKLKQVLEENEKLHKDAEEIRSTQSNWLSERARLQAQIDVFKSKAEIQGKRADLAKEKLVEVLKCYEQKIQAQCLDIERLQEAYSRSKGELTSLRNLNQKPEVVVEGLKECQKLFEEMKLQHDSEKTRFSNEMDSLKAALNTKNDELSKLLAQTAEQEKVFERQKEINDVLMEKNAALKRSLHHCRQSKEALKARLKNVVTWGKGVEQRRDQLSDAWRNVKALQDKIHQRDEQLHALQVRYSAEVEQLQRRLKQREDSLRRILEEKAQLRQV</sequence>
<keyword evidence="1" id="KW-0175">Coiled coil</keyword>
<dbReference type="PANTHER" id="PTHR36170:SF1">
    <property type="entry name" value="CENTROSOMAL PROTEIN OF 89 KDA"/>
    <property type="match status" value="1"/>
</dbReference>
<name>A0ABM1YK00_AEDAL</name>
<dbReference type="InterPro" id="IPR033545">
    <property type="entry name" value="CEP89"/>
</dbReference>
<dbReference type="PANTHER" id="PTHR36170">
    <property type="entry name" value="CENTROSOMAL PROTEIN OF 89 KDA"/>
    <property type="match status" value="1"/>
</dbReference>
<protein>
    <submittedName>
        <fullName evidence="3">Uncharacterized protein</fullName>
    </submittedName>
</protein>
<dbReference type="Proteomes" id="UP000069940">
    <property type="component" value="Unassembled WGS sequence"/>
</dbReference>
<reference evidence="4" key="1">
    <citation type="journal article" date="2015" name="Proc. Natl. Acad. Sci. U.S.A.">
        <title>Genome sequence of the Asian Tiger mosquito, Aedes albopictus, reveals insights into its biology, genetics, and evolution.</title>
        <authorList>
            <person name="Chen X.G."/>
            <person name="Jiang X."/>
            <person name="Gu J."/>
            <person name="Xu M."/>
            <person name="Wu Y."/>
            <person name="Deng Y."/>
            <person name="Zhang C."/>
            <person name="Bonizzoni M."/>
            <person name="Dermauw W."/>
            <person name="Vontas J."/>
            <person name="Armbruster P."/>
            <person name="Huang X."/>
            <person name="Yang Y."/>
            <person name="Zhang H."/>
            <person name="He W."/>
            <person name="Peng H."/>
            <person name="Liu Y."/>
            <person name="Wu K."/>
            <person name="Chen J."/>
            <person name="Lirakis M."/>
            <person name="Topalis P."/>
            <person name="Van Leeuwen T."/>
            <person name="Hall A.B."/>
            <person name="Jiang X."/>
            <person name="Thorpe C."/>
            <person name="Mueller R.L."/>
            <person name="Sun C."/>
            <person name="Waterhouse R.M."/>
            <person name="Yan G."/>
            <person name="Tu Z.J."/>
            <person name="Fang X."/>
            <person name="James A.A."/>
        </authorList>
    </citation>
    <scope>NUCLEOTIDE SEQUENCE [LARGE SCALE GENOMIC DNA]</scope>
    <source>
        <strain evidence="4">Foshan</strain>
    </source>
</reference>
<feature type="coiled-coil region" evidence="1">
    <location>
        <begin position="329"/>
        <end position="363"/>
    </location>
</feature>
<organism evidence="3 4">
    <name type="scientific">Aedes albopictus</name>
    <name type="common">Asian tiger mosquito</name>
    <name type="synonym">Stegomyia albopicta</name>
    <dbReference type="NCBI Taxonomy" id="7160"/>
    <lineage>
        <taxon>Eukaryota</taxon>
        <taxon>Metazoa</taxon>
        <taxon>Ecdysozoa</taxon>
        <taxon>Arthropoda</taxon>
        <taxon>Hexapoda</taxon>
        <taxon>Insecta</taxon>
        <taxon>Pterygota</taxon>
        <taxon>Neoptera</taxon>
        <taxon>Endopterygota</taxon>
        <taxon>Diptera</taxon>
        <taxon>Nematocera</taxon>
        <taxon>Culicoidea</taxon>
        <taxon>Culicidae</taxon>
        <taxon>Culicinae</taxon>
        <taxon>Aedini</taxon>
        <taxon>Aedes</taxon>
        <taxon>Stegomyia</taxon>
    </lineage>
</organism>
<evidence type="ECO:0000313" key="3">
    <source>
        <dbReference type="EnsemblMetazoa" id="AALFPA23_009861.P13651"/>
    </source>
</evidence>
<evidence type="ECO:0000313" key="4">
    <source>
        <dbReference type="Proteomes" id="UP000069940"/>
    </source>
</evidence>
<accession>A0ABM1YK00</accession>
<reference evidence="3" key="2">
    <citation type="submission" date="2025-05" db="UniProtKB">
        <authorList>
            <consortium name="EnsemblMetazoa"/>
        </authorList>
    </citation>
    <scope>IDENTIFICATION</scope>
    <source>
        <strain evidence="3">Foshan</strain>
    </source>
</reference>
<evidence type="ECO:0000256" key="1">
    <source>
        <dbReference type="SAM" id="Coils"/>
    </source>
</evidence>
<dbReference type="RefSeq" id="XP_062712985.1">
    <property type="nucleotide sequence ID" value="XM_062857001.1"/>
</dbReference>
<proteinExistence type="predicted"/>
<feature type="coiled-coil region" evidence="1">
    <location>
        <begin position="241"/>
        <end position="289"/>
    </location>
</feature>
<dbReference type="EnsemblMetazoa" id="AALFPA23_009861.R13651">
    <property type="protein sequence ID" value="AALFPA23_009861.P13651"/>
    <property type="gene ID" value="AALFPA23_009861"/>
</dbReference>
<evidence type="ECO:0000256" key="2">
    <source>
        <dbReference type="SAM" id="MobiDB-lite"/>
    </source>
</evidence>
<feature type="coiled-coil region" evidence="1">
    <location>
        <begin position="392"/>
        <end position="423"/>
    </location>
</feature>
<dbReference type="RefSeq" id="XP_062712984.1">
    <property type="nucleotide sequence ID" value="XM_062857000.1"/>
</dbReference>